<evidence type="ECO:0000256" key="1">
    <source>
        <dbReference type="SAM" id="MobiDB-lite"/>
    </source>
</evidence>
<comment type="caution">
    <text evidence="2">The sequence shown here is derived from an EMBL/GenBank/DDBJ whole genome shotgun (WGS) entry which is preliminary data.</text>
</comment>
<accession>A0AAE1EV45</accession>
<protein>
    <submittedName>
        <fullName evidence="2">Uncharacterized protein</fullName>
    </submittedName>
</protein>
<gene>
    <name evidence="2" type="ORF">Pcinc_032058</name>
</gene>
<evidence type="ECO:0000313" key="3">
    <source>
        <dbReference type="Proteomes" id="UP001286313"/>
    </source>
</evidence>
<keyword evidence="3" id="KW-1185">Reference proteome</keyword>
<feature type="region of interest" description="Disordered" evidence="1">
    <location>
        <begin position="16"/>
        <end position="46"/>
    </location>
</feature>
<evidence type="ECO:0000313" key="2">
    <source>
        <dbReference type="EMBL" id="KAK3862047.1"/>
    </source>
</evidence>
<name>A0AAE1EV45_PETCI</name>
<reference evidence="2" key="1">
    <citation type="submission" date="2023-10" db="EMBL/GenBank/DDBJ databases">
        <title>Genome assemblies of two species of porcelain crab, Petrolisthes cinctipes and Petrolisthes manimaculis (Anomura: Porcellanidae).</title>
        <authorList>
            <person name="Angst P."/>
        </authorList>
    </citation>
    <scope>NUCLEOTIDE SEQUENCE</scope>
    <source>
        <strain evidence="2">PB745_01</strain>
        <tissue evidence="2">Gill</tissue>
    </source>
</reference>
<proteinExistence type="predicted"/>
<dbReference type="AlphaFoldDB" id="A0AAE1EV45"/>
<dbReference type="Proteomes" id="UP001286313">
    <property type="component" value="Unassembled WGS sequence"/>
</dbReference>
<dbReference type="EMBL" id="JAWQEG010004343">
    <property type="protein sequence ID" value="KAK3862047.1"/>
    <property type="molecule type" value="Genomic_DNA"/>
</dbReference>
<organism evidence="2 3">
    <name type="scientific">Petrolisthes cinctipes</name>
    <name type="common">Flat porcelain crab</name>
    <dbReference type="NCBI Taxonomy" id="88211"/>
    <lineage>
        <taxon>Eukaryota</taxon>
        <taxon>Metazoa</taxon>
        <taxon>Ecdysozoa</taxon>
        <taxon>Arthropoda</taxon>
        <taxon>Crustacea</taxon>
        <taxon>Multicrustacea</taxon>
        <taxon>Malacostraca</taxon>
        <taxon>Eumalacostraca</taxon>
        <taxon>Eucarida</taxon>
        <taxon>Decapoda</taxon>
        <taxon>Pleocyemata</taxon>
        <taxon>Anomura</taxon>
        <taxon>Galatheoidea</taxon>
        <taxon>Porcellanidae</taxon>
        <taxon>Petrolisthes</taxon>
    </lineage>
</organism>
<sequence>MRPCVRDSLKNYRTSETLTLQPVTDDYPKDSQVLSPEDPVTPPSPDVEILIQPVTARRSTGPIMEVPSQTVPLPLVSIQQENPPSLLHREQNGPNATDFTDSWSSVQTLRNTTQETLQQGEGGSGSSISPPAN</sequence>
<feature type="region of interest" description="Disordered" evidence="1">
    <location>
        <begin position="111"/>
        <end position="133"/>
    </location>
</feature>